<dbReference type="EMBL" id="CP093343">
    <property type="protein sequence ID" value="WOG84890.1"/>
    <property type="molecule type" value="Genomic_DNA"/>
</dbReference>
<organism evidence="7 8">
    <name type="scientific">Daucus carota subsp. sativus</name>
    <name type="common">Carrot</name>
    <dbReference type="NCBI Taxonomy" id="79200"/>
    <lineage>
        <taxon>Eukaryota</taxon>
        <taxon>Viridiplantae</taxon>
        <taxon>Streptophyta</taxon>
        <taxon>Embryophyta</taxon>
        <taxon>Tracheophyta</taxon>
        <taxon>Spermatophyta</taxon>
        <taxon>Magnoliopsida</taxon>
        <taxon>eudicotyledons</taxon>
        <taxon>Gunneridae</taxon>
        <taxon>Pentapetalae</taxon>
        <taxon>asterids</taxon>
        <taxon>campanulids</taxon>
        <taxon>Apiales</taxon>
        <taxon>Apiaceae</taxon>
        <taxon>Apioideae</taxon>
        <taxon>Scandiceae</taxon>
        <taxon>Daucinae</taxon>
        <taxon>Daucus</taxon>
        <taxon>Daucus sect. Daucus</taxon>
    </lineage>
</organism>
<evidence type="ECO:0000313" key="8">
    <source>
        <dbReference type="Proteomes" id="UP000077755"/>
    </source>
</evidence>
<dbReference type="InterPro" id="IPR015300">
    <property type="entry name" value="DNA-bd_pseudobarrel_sf"/>
</dbReference>
<evidence type="ECO:0000256" key="5">
    <source>
        <dbReference type="ARBA" id="ARBA00023242"/>
    </source>
</evidence>
<evidence type="ECO:0000256" key="2">
    <source>
        <dbReference type="ARBA" id="ARBA00023015"/>
    </source>
</evidence>
<sequence length="308" mass="35549">MDPSFFKPLVGDFSRKLLIPPAFVERMEGKLGSELALKYECERVYTVQVEKLEEGRFFFVNGWPQFVADHGLDYGDFVVFRLVQDSTFQVTVYDPSMCEKDCCDSHRNKNGDRTAGKVIKEEARTSLDQNTSLDSLSRPPPPPPLWLSPLSLSLALSLSLSHSLWLSLSAFLTKCFTIRVLEWILQRMTKKLMQRWRSMMNQKRPLQMMMLHHFDFFPLPLLFVRESGLADKEQIKLRDPDGKKWLVKVINEGKKAALTVGWTRLFVAHRLKRGDTCIFTYVRREGSSGIIQVDMKRGRGRPPKKESS</sequence>
<dbReference type="PANTHER" id="PTHR31920">
    <property type="entry name" value="B3 DOMAIN-CONTAINING"/>
    <property type="match status" value="1"/>
</dbReference>
<reference evidence="7" key="1">
    <citation type="journal article" date="2016" name="Nat. Genet.">
        <title>A high-quality carrot genome assembly provides new insights into carotenoid accumulation and asterid genome evolution.</title>
        <authorList>
            <person name="Iorizzo M."/>
            <person name="Ellison S."/>
            <person name="Senalik D."/>
            <person name="Zeng P."/>
            <person name="Satapoomin P."/>
            <person name="Huang J."/>
            <person name="Bowman M."/>
            <person name="Iovene M."/>
            <person name="Sanseverino W."/>
            <person name="Cavagnaro P."/>
            <person name="Yildiz M."/>
            <person name="Macko-Podgorni A."/>
            <person name="Moranska E."/>
            <person name="Grzebelus E."/>
            <person name="Grzebelus D."/>
            <person name="Ashrafi H."/>
            <person name="Zheng Z."/>
            <person name="Cheng S."/>
            <person name="Spooner D."/>
            <person name="Van Deynze A."/>
            <person name="Simon P."/>
        </authorList>
    </citation>
    <scope>NUCLEOTIDE SEQUENCE</scope>
    <source>
        <tissue evidence="7">Leaf</tissue>
    </source>
</reference>
<feature type="domain" description="TF-B3" evidence="6">
    <location>
        <begin position="2"/>
        <end position="96"/>
    </location>
</feature>
<dbReference type="SMART" id="SM01019">
    <property type="entry name" value="B3"/>
    <property type="match status" value="2"/>
</dbReference>
<dbReference type="Pfam" id="PF02362">
    <property type="entry name" value="B3"/>
    <property type="match status" value="2"/>
</dbReference>
<protein>
    <recommendedName>
        <fullName evidence="6">TF-B3 domain-containing protein</fullName>
    </recommendedName>
</protein>
<evidence type="ECO:0000256" key="4">
    <source>
        <dbReference type="ARBA" id="ARBA00023163"/>
    </source>
</evidence>
<gene>
    <name evidence="7" type="ORF">DCAR_0104075</name>
</gene>
<reference evidence="7" key="2">
    <citation type="submission" date="2022-03" db="EMBL/GenBank/DDBJ databases">
        <title>Draft title - Genomic analysis of global carrot germplasm unveils the trajectory of domestication and the origin of high carotenoid orange carrot.</title>
        <authorList>
            <person name="Iorizzo M."/>
            <person name="Ellison S."/>
            <person name="Senalik D."/>
            <person name="Macko-Podgorni A."/>
            <person name="Grzebelus D."/>
            <person name="Bostan H."/>
            <person name="Rolling W."/>
            <person name="Curaba J."/>
            <person name="Simon P."/>
        </authorList>
    </citation>
    <scope>NUCLEOTIDE SEQUENCE</scope>
    <source>
        <tissue evidence="7">Leaf</tissue>
    </source>
</reference>
<dbReference type="PROSITE" id="PS50863">
    <property type="entry name" value="B3"/>
    <property type="match status" value="2"/>
</dbReference>
<evidence type="ECO:0000256" key="1">
    <source>
        <dbReference type="ARBA" id="ARBA00004123"/>
    </source>
</evidence>
<dbReference type="InterPro" id="IPR003340">
    <property type="entry name" value="B3_DNA-bd"/>
</dbReference>
<dbReference type="GO" id="GO:0005634">
    <property type="term" value="C:nucleus"/>
    <property type="evidence" value="ECO:0007669"/>
    <property type="project" value="UniProtKB-SubCell"/>
</dbReference>
<evidence type="ECO:0000256" key="3">
    <source>
        <dbReference type="ARBA" id="ARBA00023125"/>
    </source>
</evidence>
<dbReference type="GO" id="GO:0003677">
    <property type="term" value="F:DNA binding"/>
    <property type="evidence" value="ECO:0007669"/>
    <property type="project" value="UniProtKB-KW"/>
</dbReference>
<accession>A0AAF0W7U1</accession>
<dbReference type="AlphaFoldDB" id="A0AAF0W7U1"/>
<keyword evidence="3" id="KW-0238">DNA-binding</keyword>
<name>A0AAF0W7U1_DAUCS</name>
<dbReference type="CDD" id="cd10017">
    <property type="entry name" value="B3_DNA"/>
    <property type="match status" value="2"/>
</dbReference>
<evidence type="ECO:0000259" key="6">
    <source>
        <dbReference type="PROSITE" id="PS50863"/>
    </source>
</evidence>
<evidence type="ECO:0000313" key="7">
    <source>
        <dbReference type="EMBL" id="WOG84890.1"/>
    </source>
</evidence>
<keyword evidence="8" id="KW-1185">Reference proteome</keyword>
<dbReference type="InterPro" id="IPR050655">
    <property type="entry name" value="Plant_B3_domain"/>
</dbReference>
<feature type="domain" description="TF-B3" evidence="6">
    <location>
        <begin position="202"/>
        <end position="299"/>
    </location>
</feature>
<proteinExistence type="predicted"/>
<keyword evidence="2" id="KW-0805">Transcription regulation</keyword>
<dbReference type="SUPFAM" id="SSF101936">
    <property type="entry name" value="DNA-binding pseudobarrel domain"/>
    <property type="match status" value="2"/>
</dbReference>
<comment type="subcellular location">
    <subcellularLocation>
        <location evidence="1">Nucleus</location>
    </subcellularLocation>
</comment>
<keyword evidence="4" id="KW-0804">Transcription</keyword>
<dbReference type="Proteomes" id="UP000077755">
    <property type="component" value="Chromosome 1"/>
</dbReference>
<dbReference type="PANTHER" id="PTHR31920:SF121">
    <property type="entry name" value="TF-B3 DOMAIN-CONTAINING PROTEIN"/>
    <property type="match status" value="1"/>
</dbReference>
<dbReference type="Gene3D" id="2.40.330.10">
    <property type="entry name" value="DNA-binding pseudobarrel domain"/>
    <property type="match status" value="2"/>
</dbReference>
<keyword evidence="5" id="KW-0539">Nucleus</keyword>